<evidence type="ECO:0000313" key="2">
    <source>
        <dbReference type="Proteomes" id="UP000789920"/>
    </source>
</evidence>
<sequence>LNVISEDVEDEMKDEEKEATEPEDPKKPKKKTNEQEESQNYIHDILPSGKVSTKSTRLGELQQSDNEISPLLESAQPLETTQPMLSSSKNNFGSANKPFVHESMGLSVIPKDTHSVSEWVQDDKKESLILDNQKENSKGSSEKRLSGSFTSKLGGIEEESEEPEQLEQKQPELIKNTSTRKIRTMFSKETHLEEPKSEPIKKSTGAKITRRLFPSIQARRTATPMLTVNTPLPMLSLSDQSDISPFPSAPITPSISMASTTPSSAKSMASWRWPKRPFSPAREKHKEPQSPISEDNPADHIGKVGNLWAKKTLGQLRKYHQRRSPSILGRKFGLTSPIKESHGPLQSPVSDISDSKKSTTVQVLEETLETINEEDEDEEIGIWSSEEVDLTEPCTEEKKNLSPTSMNVLNRQIIEEVVEEPHGMRVSPEYLTVVGGPSVNAASPNASSASLPLRSNPSSSSLAKHNAKPLFETTFTISNNTNEPF</sequence>
<organism evidence="1 2">
    <name type="scientific">Racocetra persica</name>
    <dbReference type="NCBI Taxonomy" id="160502"/>
    <lineage>
        <taxon>Eukaryota</taxon>
        <taxon>Fungi</taxon>
        <taxon>Fungi incertae sedis</taxon>
        <taxon>Mucoromycota</taxon>
        <taxon>Glomeromycotina</taxon>
        <taxon>Glomeromycetes</taxon>
        <taxon>Diversisporales</taxon>
        <taxon>Gigasporaceae</taxon>
        <taxon>Racocetra</taxon>
    </lineage>
</organism>
<protein>
    <submittedName>
        <fullName evidence="1">33811_t:CDS:1</fullName>
    </submittedName>
</protein>
<keyword evidence="2" id="KW-1185">Reference proteome</keyword>
<comment type="caution">
    <text evidence="1">The sequence shown here is derived from an EMBL/GenBank/DDBJ whole genome shotgun (WGS) entry which is preliminary data.</text>
</comment>
<dbReference type="Proteomes" id="UP000789920">
    <property type="component" value="Unassembled WGS sequence"/>
</dbReference>
<evidence type="ECO:0000313" key="1">
    <source>
        <dbReference type="EMBL" id="CAG8735664.1"/>
    </source>
</evidence>
<accession>A0ACA9QA88</accession>
<gene>
    <name evidence="1" type="ORF">RPERSI_LOCUS12625</name>
</gene>
<proteinExistence type="predicted"/>
<reference evidence="1" key="1">
    <citation type="submission" date="2021-06" db="EMBL/GenBank/DDBJ databases">
        <authorList>
            <person name="Kallberg Y."/>
            <person name="Tangrot J."/>
            <person name="Rosling A."/>
        </authorList>
    </citation>
    <scope>NUCLEOTIDE SEQUENCE</scope>
    <source>
        <strain evidence="1">MA461A</strain>
    </source>
</reference>
<feature type="non-terminal residue" evidence="1">
    <location>
        <position position="1"/>
    </location>
</feature>
<name>A0ACA9QA88_9GLOM</name>
<dbReference type="EMBL" id="CAJVQC010027199">
    <property type="protein sequence ID" value="CAG8735664.1"/>
    <property type="molecule type" value="Genomic_DNA"/>
</dbReference>